<evidence type="ECO:0000256" key="3">
    <source>
        <dbReference type="PROSITE-ProRule" id="PRU00175"/>
    </source>
</evidence>
<evidence type="ECO:0000256" key="1">
    <source>
        <dbReference type="ARBA" id="ARBA00022771"/>
    </source>
</evidence>
<evidence type="ECO:0000256" key="2">
    <source>
        <dbReference type="ARBA" id="ARBA00022833"/>
    </source>
</evidence>
<keyword evidence="4" id="KW-1133">Transmembrane helix</keyword>
<keyword evidence="7" id="KW-1185">Reference proteome</keyword>
<accession>A0A1A9VPG4</accession>
<dbReference type="VEuPathDB" id="VectorBase:GAUT043427"/>
<keyword evidence="1 3" id="KW-0863">Zinc-finger</keyword>
<dbReference type="EnsemblMetazoa" id="GAUT043427-RA">
    <property type="protein sequence ID" value="GAUT043427-PA"/>
    <property type="gene ID" value="GAUT043427"/>
</dbReference>
<evidence type="ECO:0000313" key="7">
    <source>
        <dbReference type="Proteomes" id="UP000078200"/>
    </source>
</evidence>
<proteinExistence type="predicted"/>
<keyword evidence="4" id="KW-0472">Membrane</keyword>
<dbReference type="InterPro" id="IPR013083">
    <property type="entry name" value="Znf_RING/FYVE/PHD"/>
</dbReference>
<dbReference type="SUPFAM" id="SSF57850">
    <property type="entry name" value="RING/U-box"/>
    <property type="match status" value="1"/>
</dbReference>
<feature type="transmembrane region" description="Helical" evidence="4">
    <location>
        <begin position="6"/>
        <end position="25"/>
    </location>
</feature>
<organism evidence="6 7">
    <name type="scientific">Glossina austeni</name>
    <name type="common">Savannah tsetse fly</name>
    <dbReference type="NCBI Taxonomy" id="7395"/>
    <lineage>
        <taxon>Eukaryota</taxon>
        <taxon>Metazoa</taxon>
        <taxon>Ecdysozoa</taxon>
        <taxon>Arthropoda</taxon>
        <taxon>Hexapoda</taxon>
        <taxon>Insecta</taxon>
        <taxon>Pterygota</taxon>
        <taxon>Neoptera</taxon>
        <taxon>Endopterygota</taxon>
        <taxon>Diptera</taxon>
        <taxon>Brachycera</taxon>
        <taxon>Muscomorpha</taxon>
        <taxon>Hippoboscoidea</taxon>
        <taxon>Glossinidae</taxon>
        <taxon>Glossina</taxon>
    </lineage>
</organism>
<keyword evidence="4" id="KW-0812">Transmembrane</keyword>
<protein>
    <recommendedName>
        <fullName evidence="5">RING-type domain-containing protein</fullName>
    </recommendedName>
</protein>
<dbReference type="InterPro" id="IPR001841">
    <property type="entry name" value="Znf_RING"/>
</dbReference>
<evidence type="ECO:0000313" key="6">
    <source>
        <dbReference type="EnsemblMetazoa" id="GAUT043427-PA"/>
    </source>
</evidence>
<evidence type="ECO:0000256" key="4">
    <source>
        <dbReference type="SAM" id="Phobius"/>
    </source>
</evidence>
<evidence type="ECO:0000259" key="5">
    <source>
        <dbReference type="PROSITE" id="PS50089"/>
    </source>
</evidence>
<name>A0A1A9VPG4_GLOAU</name>
<dbReference type="PROSITE" id="PS50089">
    <property type="entry name" value="ZF_RING_2"/>
    <property type="match status" value="1"/>
</dbReference>
<dbReference type="GO" id="GO:0008270">
    <property type="term" value="F:zinc ion binding"/>
    <property type="evidence" value="ECO:0007669"/>
    <property type="project" value="UniProtKB-KW"/>
</dbReference>
<keyword evidence="1 3" id="KW-0479">Metal-binding</keyword>
<reference evidence="6" key="1">
    <citation type="submission" date="2020-05" db="UniProtKB">
        <authorList>
            <consortium name="EnsemblMetazoa"/>
        </authorList>
    </citation>
    <scope>IDENTIFICATION</scope>
    <source>
        <strain evidence="6">TTRI</strain>
    </source>
</reference>
<sequence length="146" mass="16247">MPTVPQFFFGAAIGLIGALYFFFASNRHQAIGHSKNSSYVEDPENSVCMICRDRMENDNIQYLSCGHALHSNCWNECKQRRIADKCPALSKIPKSSSGVQLVEEIKIAFLSALYCTLSLCNFSVNAVLSFTQNLSKSSRISPRNSL</sequence>
<dbReference type="Gene3D" id="3.30.40.10">
    <property type="entry name" value="Zinc/RING finger domain, C3HC4 (zinc finger)"/>
    <property type="match status" value="1"/>
</dbReference>
<keyword evidence="2" id="KW-0862">Zinc</keyword>
<dbReference type="AlphaFoldDB" id="A0A1A9VPG4"/>
<dbReference type="Proteomes" id="UP000078200">
    <property type="component" value="Unassembled WGS sequence"/>
</dbReference>
<feature type="domain" description="RING-type" evidence="5">
    <location>
        <begin position="48"/>
        <end position="87"/>
    </location>
</feature>